<gene>
    <name evidence="1" type="ORF">LCGC14_0165590</name>
</gene>
<organism evidence="1">
    <name type="scientific">marine sediment metagenome</name>
    <dbReference type="NCBI Taxonomy" id="412755"/>
    <lineage>
        <taxon>unclassified sequences</taxon>
        <taxon>metagenomes</taxon>
        <taxon>ecological metagenomes</taxon>
    </lineage>
</organism>
<dbReference type="EMBL" id="LAZR01000063">
    <property type="protein sequence ID" value="KKN96515.1"/>
    <property type="molecule type" value="Genomic_DNA"/>
</dbReference>
<sequence>MKRRTTVLFLTLFTVPTSCIPVRIANKLQDYKTIKEKSSKEENVNF</sequence>
<proteinExistence type="predicted"/>
<reference evidence="1" key="1">
    <citation type="journal article" date="2015" name="Nature">
        <title>Complex archaea that bridge the gap between prokaryotes and eukaryotes.</title>
        <authorList>
            <person name="Spang A."/>
            <person name="Saw J.H."/>
            <person name="Jorgensen S.L."/>
            <person name="Zaremba-Niedzwiedzka K."/>
            <person name="Martijn J."/>
            <person name="Lind A.E."/>
            <person name="van Eijk R."/>
            <person name="Schleper C."/>
            <person name="Guy L."/>
            <person name="Ettema T.J."/>
        </authorList>
    </citation>
    <scope>NUCLEOTIDE SEQUENCE</scope>
</reference>
<name>A0A0F9UTW8_9ZZZZ</name>
<evidence type="ECO:0000313" key="1">
    <source>
        <dbReference type="EMBL" id="KKN96515.1"/>
    </source>
</evidence>
<protein>
    <submittedName>
        <fullName evidence="1">Uncharacterized protein</fullName>
    </submittedName>
</protein>
<accession>A0A0F9UTW8</accession>
<comment type="caution">
    <text evidence="1">The sequence shown here is derived from an EMBL/GenBank/DDBJ whole genome shotgun (WGS) entry which is preliminary data.</text>
</comment>
<dbReference type="AlphaFoldDB" id="A0A0F9UTW8"/>